<dbReference type="Proteomes" id="UP000271472">
    <property type="component" value="Unassembled WGS sequence"/>
</dbReference>
<evidence type="ECO:0000313" key="1">
    <source>
        <dbReference type="EMBL" id="RNM37508.1"/>
    </source>
</evidence>
<dbReference type="EMBL" id="QIBZ01000001">
    <property type="protein sequence ID" value="RNM37508.1"/>
    <property type="molecule type" value="Genomic_DNA"/>
</dbReference>
<name>A0A3N0IKG6_9ACTN</name>
<gene>
    <name evidence="1" type="ORF">DMP05_00920</name>
</gene>
<sequence>MSVRVGRLEGLAKEASDVRFRAFKEACARLIAVLPRILDSAIRVRANARFTVCAIGFIMKMAIAW</sequence>
<accession>A0A3N0IKG6</accession>
<keyword evidence="2" id="KW-1185">Reference proteome</keyword>
<organism evidence="1 2">
    <name type="scientific">Slackia isoflavoniconvertens</name>
    <dbReference type="NCBI Taxonomy" id="572010"/>
    <lineage>
        <taxon>Bacteria</taxon>
        <taxon>Bacillati</taxon>
        <taxon>Actinomycetota</taxon>
        <taxon>Coriobacteriia</taxon>
        <taxon>Eggerthellales</taxon>
        <taxon>Eggerthellaceae</taxon>
        <taxon>Slackia</taxon>
    </lineage>
</organism>
<protein>
    <submittedName>
        <fullName evidence="1">Uncharacterized protein</fullName>
    </submittedName>
</protein>
<proteinExistence type="predicted"/>
<evidence type="ECO:0000313" key="2">
    <source>
        <dbReference type="Proteomes" id="UP000271472"/>
    </source>
</evidence>
<reference evidence="2" key="1">
    <citation type="submission" date="2018-05" db="EMBL/GenBank/DDBJ databases">
        <title>Genome Sequencing of selected type strains of the family Eggerthellaceae.</title>
        <authorList>
            <person name="Danylec N."/>
            <person name="Stoll D.A."/>
            <person name="Doetsch A."/>
            <person name="Huch M."/>
        </authorList>
    </citation>
    <scope>NUCLEOTIDE SEQUENCE [LARGE SCALE GENOMIC DNA]</scope>
    <source>
        <strain evidence="2">DSM 22006</strain>
    </source>
</reference>
<dbReference type="AlphaFoldDB" id="A0A3N0IKG6"/>
<comment type="caution">
    <text evidence="1">The sequence shown here is derived from an EMBL/GenBank/DDBJ whole genome shotgun (WGS) entry which is preliminary data.</text>
</comment>